<proteinExistence type="inferred from homology"/>
<dbReference type="NCBIfam" id="TIGR00726">
    <property type="entry name" value="peptidoglycan editing factor PgeF"/>
    <property type="match status" value="1"/>
</dbReference>
<dbReference type="GO" id="GO:0016787">
    <property type="term" value="F:hydrolase activity"/>
    <property type="evidence" value="ECO:0007669"/>
    <property type="project" value="UniProtKB-KW"/>
</dbReference>
<dbReference type="InterPro" id="IPR011324">
    <property type="entry name" value="Cytotoxic_necrot_fac-like_cat"/>
</dbReference>
<name>A0A1M6K036_9FIRM</name>
<sequence length="281" mass="31889">MFENNENITLHLEKETPFLTFAPLTEISYMKHGFTTRLGGVSEGYYESLNLSYSVGDEKEKVDENYKRICESLEMKYEDVTATHQVHKTNVRLVKSSDRGKGLYLPRDYEEIDGLITKERGIPLATFYADCVPLYFVDTKNRAIGLSHSGWRGTVGRMGLKTVQAMQEAFQSEPEDIVALIGPSICKDCYEVSEEVAEEFRKEFKEELSGEYEEILTKNPAGRYQLDLWKVNRIILEAAGLKKENIHVSGLCTCCHSDLLFSHRASKGKRGTLAAFLMLTV</sequence>
<evidence type="ECO:0000313" key="13">
    <source>
        <dbReference type="Proteomes" id="UP000184386"/>
    </source>
</evidence>
<evidence type="ECO:0000256" key="4">
    <source>
        <dbReference type="ARBA" id="ARBA00022679"/>
    </source>
</evidence>
<evidence type="ECO:0000256" key="1">
    <source>
        <dbReference type="ARBA" id="ARBA00000553"/>
    </source>
</evidence>
<comment type="catalytic activity">
    <reaction evidence="1">
        <text>inosine + phosphate = alpha-D-ribose 1-phosphate + hypoxanthine</text>
        <dbReference type="Rhea" id="RHEA:27646"/>
        <dbReference type="ChEBI" id="CHEBI:17368"/>
        <dbReference type="ChEBI" id="CHEBI:17596"/>
        <dbReference type="ChEBI" id="CHEBI:43474"/>
        <dbReference type="ChEBI" id="CHEBI:57720"/>
        <dbReference type="EC" id="2.4.2.1"/>
    </reaction>
    <physiologicalReaction direction="left-to-right" evidence="1">
        <dbReference type="Rhea" id="RHEA:27647"/>
    </physiologicalReaction>
</comment>
<dbReference type="GO" id="GO:0017061">
    <property type="term" value="F:S-methyl-5-thioadenosine phosphorylase activity"/>
    <property type="evidence" value="ECO:0007669"/>
    <property type="project" value="UniProtKB-EC"/>
</dbReference>
<comment type="catalytic activity">
    <reaction evidence="10">
        <text>S-methyl-5'-thioadenosine + phosphate = 5-(methylsulfanyl)-alpha-D-ribose 1-phosphate + adenine</text>
        <dbReference type="Rhea" id="RHEA:11852"/>
        <dbReference type="ChEBI" id="CHEBI:16708"/>
        <dbReference type="ChEBI" id="CHEBI:17509"/>
        <dbReference type="ChEBI" id="CHEBI:43474"/>
        <dbReference type="ChEBI" id="CHEBI:58533"/>
        <dbReference type="EC" id="2.4.2.28"/>
    </reaction>
    <physiologicalReaction direction="left-to-right" evidence="10">
        <dbReference type="Rhea" id="RHEA:11853"/>
    </physiologicalReaction>
</comment>
<dbReference type="Proteomes" id="UP000184386">
    <property type="component" value="Unassembled WGS sequence"/>
</dbReference>
<dbReference type="CDD" id="cd16833">
    <property type="entry name" value="YfiH"/>
    <property type="match status" value="1"/>
</dbReference>
<evidence type="ECO:0000256" key="10">
    <source>
        <dbReference type="ARBA" id="ARBA00049893"/>
    </source>
</evidence>
<keyword evidence="5" id="KW-0479">Metal-binding</keyword>
<organism evidence="12 13">
    <name type="scientific">Anaerocolumna jejuensis DSM 15929</name>
    <dbReference type="NCBI Taxonomy" id="1121322"/>
    <lineage>
        <taxon>Bacteria</taxon>
        <taxon>Bacillati</taxon>
        <taxon>Bacillota</taxon>
        <taxon>Clostridia</taxon>
        <taxon>Lachnospirales</taxon>
        <taxon>Lachnospiraceae</taxon>
        <taxon>Anaerocolumna</taxon>
    </lineage>
</organism>
<keyword evidence="13" id="KW-1185">Reference proteome</keyword>
<dbReference type="EMBL" id="FRAC01000006">
    <property type="protein sequence ID" value="SHJ52290.1"/>
    <property type="molecule type" value="Genomic_DNA"/>
</dbReference>
<dbReference type="PANTHER" id="PTHR30616:SF2">
    <property type="entry name" value="PURINE NUCLEOSIDE PHOSPHORYLASE LACC1"/>
    <property type="match status" value="1"/>
</dbReference>
<dbReference type="AlphaFoldDB" id="A0A1M6K036"/>
<reference evidence="12 13" key="1">
    <citation type="submission" date="2016-11" db="EMBL/GenBank/DDBJ databases">
        <authorList>
            <person name="Jaros S."/>
            <person name="Januszkiewicz K."/>
            <person name="Wedrychowicz H."/>
        </authorList>
    </citation>
    <scope>NUCLEOTIDE SEQUENCE [LARGE SCALE GENOMIC DNA]</scope>
    <source>
        <strain evidence="12 13">DSM 15929</strain>
    </source>
</reference>
<evidence type="ECO:0000313" key="12">
    <source>
        <dbReference type="EMBL" id="SHJ52290.1"/>
    </source>
</evidence>
<dbReference type="Pfam" id="PF02578">
    <property type="entry name" value="Cu-oxidase_4"/>
    <property type="match status" value="1"/>
</dbReference>
<evidence type="ECO:0000256" key="5">
    <source>
        <dbReference type="ARBA" id="ARBA00022723"/>
    </source>
</evidence>
<protein>
    <recommendedName>
        <fullName evidence="11">Purine nucleoside phosphorylase</fullName>
    </recommendedName>
</protein>
<dbReference type="Gene3D" id="3.60.140.10">
    <property type="entry name" value="CNF1/YfiH-like putative cysteine hydrolases"/>
    <property type="match status" value="1"/>
</dbReference>
<gene>
    <name evidence="12" type="ORF">SAMN02745136_00277</name>
</gene>
<dbReference type="PANTHER" id="PTHR30616">
    <property type="entry name" value="UNCHARACTERIZED PROTEIN YFIH"/>
    <property type="match status" value="1"/>
</dbReference>
<evidence type="ECO:0000256" key="11">
    <source>
        <dbReference type="RuleBase" id="RU361274"/>
    </source>
</evidence>
<dbReference type="SUPFAM" id="SSF64438">
    <property type="entry name" value="CNF1/YfiH-like putative cysteine hydrolases"/>
    <property type="match status" value="1"/>
</dbReference>
<dbReference type="InterPro" id="IPR003730">
    <property type="entry name" value="Cu_polyphenol_OxRdtase"/>
</dbReference>
<evidence type="ECO:0000256" key="8">
    <source>
        <dbReference type="ARBA" id="ARBA00047989"/>
    </source>
</evidence>
<keyword evidence="7" id="KW-0862">Zinc</keyword>
<comment type="similarity">
    <text evidence="3 11">Belongs to the purine nucleoside phosphorylase YfiH/LACC1 family.</text>
</comment>
<evidence type="ECO:0000256" key="6">
    <source>
        <dbReference type="ARBA" id="ARBA00022801"/>
    </source>
</evidence>
<keyword evidence="6" id="KW-0378">Hydrolase</keyword>
<accession>A0A1M6K036</accession>
<comment type="catalytic activity">
    <reaction evidence="8">
        <text>adenosine + H2O + H(+) = inosine + NH4(+)</text>
        <dbReference type="Rhea" id="RHEA:24408"/>
        <dbReference type="ChEBI" id="CHEBI:15377"/>
        <dbReference type="ChEBI" id="CHEBI:15378"/>
        <dbReference type="ChEBI" id="CHEBI:16335"/>
        <dbReference type="ChEBI" id="CHEBI:17596"/>
        <dbReference type="ChEBI" id="CHEBI:28938"/>
        <dbReference type="EC" id="3.5.4.4"/>
    </reaction>
    <physiologicalReaction direction="left-to-right" evidence="8">
        <dbReference type="Rhea" id="RHEA:24409"/>
    </physiologicalReaction>
</comment>
<evidence type="ECO:0000256" key="9">
    <source>
        <dbReference type="ARBA" id="ARBA00048968"/>
    </source>
</evidence>
<evidence type="ECO:0000256" key="3">
    <source>
        <dbReference type="ARBA" id="ARBA00007353"/>
    </source>
</evidence>
<comment type="function">
    <text evidence="2">Purine nucleoside enzyme that catalyzes the phosphorolysis of adenosine and inosine nucleosides, yielding D-ribose 1-phosphate and the respective free bases, adenine and hypoxanthine. Also catalyzes the phosphorolysis of S-methyl-5'-thioadenosine into adenine and S-methyl-5-thio-alpha-D-ribose 1-phosphate. Also has adenosine deaminase activity.</text>
</comment>
<dbReference type="InterPro" id="IPR038371">
    <property type="entry name" value="Cu_polyphenol_OxRdtase_sf"/>
</dbReference>
<evidence type="ECO:0000256" key="2">
    <source>
        <dbReference type="ARBA" id="ARBA00003215"/>
    </source>
</evidence>
<evidence type="ECO:0000256" key="7">
    <source>
        <dbReference type="ARBA" id="ARBA00022833"/>
    </source>
</evidence>
<keyword evidence="4" id="KW-0808">Transferase</keyword>
<dbReference type="GO" id="GO:0005507">
    <property type="term" value="F:copper ion binding"/>
    <property type="evidence" value="ECO:0007669"/>
    <property type="project" value="TreeGrafter"/>
</dbReference>
<comment type="catalytic activity">
    <reaction evidence="9">
        <text>adenosine + phosphate = alpha-D-ribose 1-phosphate + adenine</text>
        <dbReference type="Rhea" id="RHEA:27642"/>
        <dbReference type="ChEBI" id="CHEBI:16335"/>
        <dbReference type="ChEBI" id="CHEBI:16708"/>
        <dbReference type="ChEBI" id="CHEBI:43474"/>
        <dbReference type="ChEBI" id="CHEBI:57720"/>
        <dbReference type="EC" id="2.4.2.1"/>
    </reaction>
    <physiologicalReaction direction="left-to-right" evidence="9">
        <dbReference type="Rhea" id="RHEA:27643"/>
    </physiologicalReaction>
</comment>
<dbReference type="STRING" id="1121322.SAMN02745136_00277"/>